<keyword evidence="2" id="KW-0472">Membrane</keyword>
<keyword evidence="4" id="KW-1185">Reference proteome</keyword>
<name>A0A5N0V7A5_9PSEU</name>
<protein>
    <submittedName>
        <fullName evidence="3">Uncharacterized protein</fullName>
    </submittedName>
</protein>
<dbReference type="Proteomes" id="UP000319769">
    <property type="component" value="Unassembled WGS sequence"/>
</dbReference>
<dbReference type="RefSeq" id="WP_144747131.1">
    <property type="nucleotide sequence ID" value="NZ_VMNW02000018.1"/>
</dbReference>
<feature type="transmembrane region" description="Helical" evidence="2">
    <location>
        <begin position="41"/>
        <end position="64"/>
    </location>
</feature>
<evidence type="ECO:0000256" key="1">
    <source>
        <dbReference type="SAM" id="MobiDB-lite"/>
    </source>
</evidence>
<gene>
    <name evidence="3" type="ORF">FPZ12_015070</name>
</gene>
<dbReference type="AlphaFoldDB" id="A0A5N0V7A5"/>
<sequence>MDEKELAELFRSAPGEPPAPRFSLDSVKSGSARAKARRNQFALLVTTCLVLLLGTAGVVGLTYFRGGESSSAQPANAPERPPGILSAPSASQGTAGTGEDGHSADSTSGCDKVDRELATALAGELPATGRTGPFPGQVCVTGARSAEFHVQQGFVTAALIPRGTAVPAASEPGSAVAQQRAAISGGTIVVISVPGPGGTAPLADQLTRIAADLAAHF</sequence>
<feature type="region of interest" description="Disordered" evidence="1">
    <location>
        <begin position="68"/>
        <end position="110"/>
    </location>
</feature>
<keyword evidence="2" id="KW-0812">Transmembrane</keyword>
<evidence type="ECO:0000256" key="2">
    <source>
        <dbReference type="SAM" id="Phobius"/>
    </source>
</evidence>
<keyword evidence="2" id="KW-1133">Transmembrane helix</keyword>
<evidence type="ECO:0000313" key="4">
    <source>
        <dbReference type="Proteomes" id="UP000319769"/>
    </source>
</evidence>
<reference evidence="3" key="1">
    <citation type="submission" date="2019-09" db="EMBL/GenBank/DDBJ databases">
        <authorList>
            <person name="Teo W.F.A."/>
            <person name="Duangmal K."/>
        </authorList>
    </citation>
    <scope>NUCLEOTIDE SEQUENCE [LARGE SCALE GENOMIC DNA]</scope>
    <source>
        <strain evidence="3">K81G1</strain>
    </source>
</reference>
<comment type="caution">
    <text evidence="3">The sequence shown here is derived from an EMBL/GenBank/DDBJ whole genome shotgun (WGS) entry which is preliminary data.</text>
</comment>
<feature type="region of interest" description="Disordered" evidence="1">
    <location>
        <begin position="1"/>
        <end position="27"/>
    </location>
</feature>
<accession>A0A5N0V7A5</accession>
<dbReference type="EMBL" id="VMNW02000018">
    <property type="protein sequence ID" value="KAA9161083.1"/>
    <property type="molecule type" value="Genomic_DNA"/>
</dbReference>
<organism evidence="3 4">
    <name type="scientific">Amycolatopsis acidicola</name>
    <dbReference type="NCBI Taxonomy" id="2596893"/>
    <lineage>
        <taxon>Bacteria</taxon>
        <taxon>Bacillati</taxon>
        <taxon>Actinomycetota</taxon>
        <taxon>Actinomycetes</taxon>
        <taxon>Pseudonocardiales</taxon>
        <taxon>Pseudonocardiaceae</taxon>
        <taxon>Amycolatopsis</taxon>
    </lineage>
</organism>
<proteinExistence type="predicted"/>
<dbReference type="OrthoDB" id="3698019at2"/>
<evidence type="ECO:0000313" key="3">
    <source>
        <dbReference type="EMBL" id="KAA9161083.1"/>
    </source>
</evidence>